<dbReference type="PANTHER" id="PTHR32322">
    <property type="entry name" value="INNER MEMBRANE TRANSPORTER"/>
    <property type="match status" value="1"/>
</dbReference>
<dbReference type="PANTHER" id="PTHR32322:SF9">
    <property type="entry name" value="AMINO-ACID METABOLITE EFFLUX PUMP-RELATED"/>
    <property type="match status" value="1"/>
</dbReference>
<dbReference type="InterPro" id="IPR050638">
    <property type="entry name" value="AA-Vitamin_Transporters"/>
</dbReference>
<protein>
    <submittedName>
        <fullName evidence="7">EamA family transporter</fullName>
    </submittedName>
</protein>
<comment type="subcellular location">
    <subcellularLocation>
        <location evidence="1">Membrane</location>
        <topology evidence="1">Multi-pass membrane protein</topology>
    </subcellularLocation>
</comment>
<accession>A0ABD5TD62</accession>
<dbReference type="RefSeq" id="WP_284063318.1">
    <property type="nucleotide sequence ID" value="NZ_CP126158.1"/>
</dbReference>
<keyword evidence="8" id="KW-1185">Reference proteome</keyword>
<dbReference type="InterPro" id="IPR037185">
    <property type="entry name" value="EmrE-like"/>
</dbReference>
<feature type="transmembrane region" description="Helical" evidence="5">
    <location>
        <begin position="200"/>
        <end position="218"/>
    </location>
</feature>
<feature type="transmembrane region" description="Helical" evidence="5">
    <location>
        <begin position="6"/>
        <end position="28"/>
    </location>
</feature>
<organism evidence="7 8">
    <name type="scientific">Halobaculum halobium</name>
    <dbReference type="NCBI Taxonomy" id="3032281"/>
    <lineage>
        <taxon>Archaea</taxon>
        <taxon>Methanobacteriati</taxon>
        <taxon>Methanobacteriota</taxon>
        <taxon>Stenosarchaea group</taxon>
        <taxon>Halobacteria</taxon>
        <taxon>Halobacteriales</taxon>
        <taxon>Haloferacaceae</taxon>
        <taxon>Halobaculum</taxon>
    </lineage>
</organism>
<feature type="domain" description="EamA" evidence="6">
    <location>
        <begin position="13"/>
        <end position="151"/>
    </location>
</feature>
<name>A0ABD5TD62_9EURY</name>
<evidence type="ECO:0000256" key="4">
    <source>
        <dbReference type="ARBA" id="ARBA00023136"/>
    </source>
</evidence>
<sequence length="303" mass="30626">MSPIAAPLQLVAPGIGVAVAAAVLWGVYLFALKRYVAGVPATVLTVLVNACALAWYAPVVATRLSPSSLPDPAMLGAPAVLALAGAVLGVGVGFVLFVNALALGEVSYVTPINKVVPVFVLPLELLLLGADLPALAFVGIAVVTAAVYVANYRGGDPVEPLRRAVTARPAQLALLSAVAYAVGDVAKRAVLDRVGLPPEALVVVVLGGVLLVLLPLAVRDWRGQRSWETPAPTFLALGLLVAVAEHLTSVAFAALPASIASPVINTQAVVAVVLGGVILGERRLGARLVAAALAVCGVGLLAV</sequence>
<evidence type="ECO:0000256" key="2">
    <source>
        <dbReference type="ARBA" id="ARBA00022692"/>
    </source>
</evidence>
<feature type="transmembrane region" description="Helical" evidence="5">
    <location>
        <begin position="230"/>
        <end position="253"/>
    </location>
</feature>
<feature type="domain" description="EamA" evidence="6">
    <location>
        <begin position="172"/>
        <end position="301"/>
    </location>
</feature>
<dbReference type="SUPFAM" id="SSF103481">
    <property type="entry name" value="Multidrug resistance efflux transporter EmrE"/>
    <property type="match status" value="2"/>
</dbReference>
<keyword evidence="2 5" id="KW-0812">Transmembrane</keyword>
<feature type="transmembrane region" description="Helical" evidence="5">
    <location>
        <begin position="35"/>
        <end position="57"/>
    </location>
</feature>
<gene>
    <name evidence="7" type="ORF">ACFQFD_11165</name>
</gene>
<dbReference type="AlphaFoldDB" id="A0ABD5TD62"/>
<evidence type="ECO:0000313" key="8">
    <source>
        <dbReference type="Proteomes" id="UP001596443"/>
    </source>
</evidence>
<evidence type="ECO:0000256" key="3">
    <source>
        <dbReference type="ARBA" id="ARBA00022989"/>
    </source>
</evidence>
<feature type="transmembrane region" description="Helical" evidence="5">
    <location>
        <begin position="77"/>
        <end position="104"/>
    </location>
</feature>
<evidence type="ECO:0000256" key="5">
    <source>
        <dbReference type="SAM" id="Phobius"/>
    </source>
</evidence>
<comment type="caution">
    <text evidence="7">The sequence shown here is derived from an EMBL/GenBank/DDBJ whole genome shotgun (WGS) entry which is preliminary data.</text>
</comment>
<reference evidence="7 8" key="1">
    <citation type="journal article" date="2019" name="Int. J. Syst. Evol. Microbiol.">
        <title>The Global Catalogue of Microorganisms (GCM) 10K type strain sequencing project: providing services to taxonomists for standard genome sequencing and annotation.</title>
        <authorList>
            <consortium name="The Broad Institute Genomics Platform"/>
            <consortium name="The Broad Institute Genome Sequencing Center for Infectious Disease"/>
            <person name="Wu L."/>
            <person name="Ma J."/>
        </authorList>
    </citation>
    <scope>NUCLEOTIDE SEQUENCE [LARGE SCALE GENOMIC DNA]</scope>
    <source>
        <strain evidence="7 8">SYNS20</strain>
    </source>
</reference>
<dbReference type="GeneID" id="81209611"/>
<evidence type="ECO:0000313" key="7">
    <source>
        <dbReference type="EMBL" id="MFC6786532.1"/>
    </source>
</evidence>
<dbReference type="Proteomes" id="UP001596443">
    <property type="component" value="Unassembled WGS sequence"/>
</dbReference>
<proteinExistence type="predicted"/>
<keyword evidence="4 5" id="KW-0472">Membrane</keyword>
<dbReference type="EMBL" id="JBHSWX010000012">
    <property type="protein sequence ID" value="MFC6786532.1"/>
    <property type="molecule type" value="Genomic_DNA"/>
</dbReference>
<feature type="transmembrane region" description="Helical" evidence="5">
    <location>
        <begin position="125"/>
        <end position="150"/>
    </location>
</feature>
<feature type="transmembrane region" description="Helical" evidence="5">
    <location>
        <begin position="284"/>
        <end position="302"/>
    </location>
</feature>
<dbReference type="GO" id="GO:0016020">
    <property type="term" value="C:membrane"/>
    <property type="evidence" value="ECO:0007669"/>
    <property type="project" value="UniProtKB-SubCell"/>
</dbReference>
<dbReference type="Pfam" id="PF00892">
    <property type="entry name" value="EamA"/>
    <property type="match status" value="2"/>
</dbReference>
<keyword evidence="3 5" id="KW-1133">Transmembrane helix</keyword>
<evidence type="ECO:0000259" key="6">
    <source>
        <dbReference type="Pfam" id="PF00892"/>
    </source>
</evidence>
<feature type="transmembrane region" description="Helical" evidence="5">
    <location>
        <begin position="259"/>
        <end position="279"/>
    </location>
</feature>
<evidence type="ECO:0000256" key="1">
    <source>
        <dbReference type="ARBA" id="ARBA00004141"/>
    </source>
</evidence>
<dbReference type="InterPro" id="IPR000620">
    <property type="entry name" value="EamA_dom"/>
</dbReference>